<dbReference type="Proteomes" id="UP000229314">
    <property type="component" value="Chromosome"/>
</dbReference>
<protein>
    <submittedName>
        <fullName evidence="1">Late control protein D</fullName>
    </submittedName>
</protein>
<dbReference type="AlphaFoldDB" id="A0A2D2C160"/>
<evidence type="ECO:0000313" key="1">
    <source>
        <dbReference type="EMBL" id="ATQ56217.1"/>
    </source>
</evidence>
<accession>A0A2D2C160</accession>
<organism evidence="1 2">
    <name type="scientific">Paracoccus yeei</name>
    <dbReference type="NCBI Taxonomy" id="147645"/>
    <lineage>
        <taxon>Bacteria</taxon>
        <taxon>Pseudomonadati</taxon>
        <taxon>Pseudomonadota</taxon>
        <taxon>Alphaproteobacteria</taxon>
        <taxon>Rhodobacterales</taxon>
        <taxon>Paracoccaceae</taxon>
        <taxon>Paracoccus</taxon>
    </lineage>
</organism>
<reference evidence="1 2" key="1">
    <citation type="submission" date="2017-10" db="EMBL/GenBank/DDBJ databases">
        <title>Complete genome sequence of Paracoccus yeei TT13 isolated from human skin.</title>
        <authorList>
            <person name="Lee K."/>
            <person name="Lim J.Y."/>
            <person name="Hwang I."/>
        </authorList>
    </citation>
    <scope>NUCLEOTIDE SEQUENCE [LARGE SCALE GENOMIC DNA]</scope>
    <source>
        <strain evidence="1 2">TT13</strain>
    </source>
</reference>
<gene>
    <name evidence="1" type="ORF">PYTT13_10620</name>
</gene>
<dbReference type="Pfam" id="PF05954">
    <property type="entry name" value="Phage_GPD"/>
    <property type="match status" value="1"/>
</dbReference>
<evidence type="ECO:0000313" key="2">
    <source>
        <dbReference type="Proteomes" id="UP000229314"/>
    </source>
</evidence>
<name>A0A2D2C160_9RHOB</name>
<dbReference type="EMBL" id="CP024422">
    <property type="protein sequence ID" value="ATQ56217.1"/>
    <property type="molecule type" value="Genomic_DNA"/>
</dbReference>
<sequence length="327" mass="35072">MKPKCVVTVNGKSVTDAFLRRLSECEVVDRDGVTSDSVRLRLDDDPPAEIPQPGARIEVSLGYEGSVVSMGSYLAEEIEVECLPYGITITGKAAEMSGPAKEMRRRHWDDASLSDIIATIASDIGVAPAVDAALGAFRYEWLGQMAESNVAFLERLAERHGALFSIKAGRLVFSKRGSGLSATGKPLTGLVITPDRLVTGSCRVTFSTRSKYRTVKASWMDRATGRKRSVTVQGDEDSDAEFEIGQPFSNRDEAKAAAKAKAGSLGRKKLEFSASLLGDPSIRAGAPCQFSGVRTGLDGVPLLIEEAMHRFSKSGGYTTDISGSIKE</sequence>
<dbReference type="SUPFAM" id="SSF69279">
    <property type="entry name" value="Phage tail proteins"/>
    <property type="match status" value="1"/>
</dbReference>
<proteinExistence type="predicted"/>
<dbReference type="GeneID" id="78898121"/>
<dbReference type="Gene3D" id="3.55.50.10">
    <property type="entry name" value="Baseplate protein-like domains"/>
    <property type="match status" value="1"/>
</dbReference>
<dbReference type="RefSeq" id="WP_099649081.1">
    <property type="nucleotide sequence ID" value="NZ_CP024422.1"/>
</dbReference>